<reference evidence="1 2" key="1">
    <citation type="submission" date="2019-04" db="EMBL/GenBank/DDBJ databases">
        <title>Draft Whole-Genome sequence of the purple photosynthetic bacterium Rhodobacter capsulatus SP108 with an indigenous class A beta-lactamase.</title>
        <authorList>
            <person name="Robertson S."/>
            <person name="Meyer T.E."/>
            <person name="Kyndt J.A."/>
        </authorList>
    </citation>
    <scope>NUCLEOTIDE SEQUENCE [LARGE SCALE GENOMIC DNA]</scope>
    <source>
        <strain evidence="1 2">SP108</strain>
    </source>
</reference>
<dbReference type="RefSeq" id="WP_136905034.1">
    <property type="nucleotide sequence ID" value="NZ_SWJZ01000012.1"/>
</dbReference>
<dbReference type="Proteomes" id="UP000310597">
    <property type="component" value="Unassembled WGS sequence"/>
</dbReference>
<evidence type="ECO:0000313" key="1">
    <source>
        <dbReference type="EMBL" id="TKD25133.1"/>
    </source>
</evidence>
<comment type="caution">
    <text evidence="1">The sequence shown here is derived from an EMBL/GenBank/DDBJ whole genome shotgun (WGS) entry which is preliminary data.</text>
</comment>
<accession>A0A4U1K0E0</accession>
<organism evidence="1 2">
    <name type="scientific">Rhodobacter capsulatus</name>
    <name type="common">Rhodopseudomonas capsulata</name>
    <dbReference type="NCBI Taxonomy" id="1061"/>
    <lineage>
        <taxon>Bacteria</taxon>
        <taxon>Pseudomonadati</taxon>
        <taxon>Pseudomonadota</taxon>
        <taxon>Alphaproteobacteria</taxon>
        <taxon>Rhodobacterales</taxon>
        <taxon>Rhodobacter group</taxon>
        <taxon>Rhodobacter</taxon>
    </lineage>
</organism>
<protein>
    <submittedName>
        <fullName evidence="1">Uncharacterized protein</fullName>
    </submittedName>
</protein>
<dbReference type="EMBL" id="SWJZ01000012">
    <property type="protein sequence ID" value="TKD25133.1"/>
    <property type="molecule type" value="Genomic_DNA"/>
</dbReference>
<gene>
    <name evidence="1" type="ORF">FBT96_03870</name>
</gene>
<name>A0A4U1K0E0_RHOCA</name>
<sequence length="63" mass="6726">MALSFLIEAALVLTVHRMRRLTIGDAANTVLPRVMGLVFLGLGADTLASLNYPVLRQAFAAKG</sequence>
<proteinExistence type="predicted"/>
<evidence type="ECO:0000313" key="2">
    <source>
        <dbReference type="Proteomes" id="UP000310597"/>
    </source>
</evidence>
<dbReference type="AlphaFoldDB" id="A0A4U1K0E0"/>